<dbReference type="EMBL" id="CP042326">
    <property type="protein sequence ID" value="QDZ39905.1"/>
    <property type="molecule type" value="Genomic_DNA"/>
</dbReference>
<dbReference type="InterPro" id="IPR025493">
    <property type="entry name" value="DUF4384"/>
</dbReference>
<dbReference type="InterPro" id="IPR050452">
    <property type="entry name" value="Metacaspase"/>
</dbReference>
<dbReference type="PIRSF" id="PIRSF007398">
    <property type="entry name" value="Sll0148_caspase"/>
    <property type="match status" value="1"/>
</dbReference>
<dbReference type="SUPFAM" id="SSF52129">
    <property type="entry name" value="Caspase-like"/>
    <property type="match status" value="1"/>
</dbReference>
<accession>A0A5B8NNY5</accession>
<dbReference type="PANTHER" id="PTHR48104">
    <property type="entry name" value="METACASPASE-4"/>
    <property type="match status" value="1"/>
</dbReference>
<dbReference type="Gene3D" id="3.40.50.1460">
    <property type="match status" value="1"/>
</dbReference>
<reference evidence="3 4" key="1">
    <citation type="submission" date="2019-08" db="EMBL/GenBank/DDBJ databases">
        <title>Carotenoids and Carotenoid Binding Proteins in the Halophilic Cyanobacterium Euhalothece sp. ZM00.</title>
        <authorList>
            <person name="Cho S.M."/>
            <person name="Song J.Y."/>
            <person name="Park Y.-I."/>
        </authorList>
    </citation>
    <scope>NUCLEOTIDE SEQUENCE [LARGE SCALE GENOMIC DNA]</scope>
    <source>
        <strain evidence="3 4">Z-M001</strain>
    </source>
</reference>
<keyword evidence="4" id="KW-1185">Reference proteome</keyword>
<dbReference type="GO" id="GO:0006508">
    <property type="term" value="P:proteolysis"/>
    <property type="evidence" value="ECO:0007669"/>
    <property type="project" value="InterPro"/>
</dbReference>
<evidence type="ECO:0000313" key="4">
    <source>
        <dbReference type="Proteomes" id="UP000318453"/>
    </source>
</evidence>
<feature type="domain" description="DUF4384" evidence="2">
    <location>
        <begin position="586"/>
        <end position="679"/>
    </location>
</feature>
<dbReference type="InterPro" id="IPR029030">
    <property type="entry name" value="Caspase-like_dom_sf"/>
</dbReference>
<evidence type="ECO:0000313" key="3">
    <source>
        <dbReference type="EMBL" id="QDZ39905.1"/>
    </source>
</evidence>
<protein>
    <submittedName>
        <fullName evidence="3">DUF4384 domain-containing protein</fullName>
    </submittedName>
</protein>
<dbReference type="GO" id="GO:0004197">
    <property type="term" value="F:cysteine-type endopeptidase activity"/>
    <property type="evidence" value="ECO:0007669"/>
    <property type="project" value="InterPro"/>
</dbReference>
<dbReference type="GO" id="GO:0005737">
    <property type="term" value="C:cytoplasm"/>
    <property type="evidence" value="ECO:0007669"/>
    <property type="project" value="TreeGrafter"/>
</dbReference>
<dbReference type="AlphaFoldDB" id="A0A5B8NNY5"/>
<dbReference type="PANTHER" id="PTHR48104:SF30">
    <property type="entry name" value="METACASPASE-1"/>
    <property type="match status" value="1"/>
</dbReference>
<dbReference type="Proteomes" id="UP000318453">
    <property type="component" value="Chromosome"/>
</dbReference>
<dbReference type="RefSeq" id="WP_146295501.1">
    <property type="nucleotide sequence ID" value="NZ_CP042326.1"/>
</dbReference>
<dbReference type="InterPro" id="IPR011600">
    <property type="entry name" value="Pept_C14_caspase"/>
</dbReference>
<name>A0A5B8NNY5_9CHRO</name>
<gene>
    <name evidence="3" type="ORF">FRE64_08090</name>
</gene>
<feature type="domain" description="Peptidase C14 caspase" evidence="1">
    <location>
        <begin position="46"/>
        <end position="314"/>
    </location>
</feature>
<dbReference type="OrthoDB" id="505527at2"/>
<evidence type="ECO:0000259" key="1">
    <source>
        <dbReference type="Pfam" id="PF00656"/>
    </source>
</evidence>
<proteinExistence type="predicted"/>
<evidence type="ECO:0000259" key="2">
    <source>
        <dbReference type="Pfam" id="PF14326"/>
    </source>
</evidence>
<organism evidence="3 4">
    <name type="scientific">Euhalothece natronophila Z-M001</name>
    <dbReference type="NCBI Taxonomy" id="522448"/>
    <lineage>
        <taxon>Bacteria</taxon>
        <taxon>Bacillati</taxon>
        <taxon>Cyanobacteriota</taxon>
        <taxon>Cyanophyceae</taxon>
        <taxon>Oscillatoriophycideae</taxon>
        <taxon>Chroococcales</taxon>
        <taxon>Halothecacae</taxon>
        <taxon>Halothece cluster</taxon>
        <taxon>Euhalothece</taxon>
    </lineage>
</organism>
<dbReference type="Pfam" id="PF14326">
    <property type="entry name" value="DUF4384"/>
    <property type="match status" value="1"/>
</dbReference>
<dbReference type="InterPro" id="IPR011189">
    <property type="entry name" value="UCP_caspase_lke"/>
</dbReference>
<dbReference type="Pfam" id="PF00656">
    <property type="entry name" value="Peptidase_C14"/>
    <property type="match status" value="1"/>
</dbReference>
<sequence length="752" mass="82066">MSIDRRQFLKQVWLTVFAWSASREVPLSLTSKTYQYSQALASSRSRKLALLVGINQYQQENHLKGCLTDVEQQAELLQYRFGFQGSDILTLTDGEATRDRIVNAFIDHLINQAQPDDIVVFHFSGYGTKAKLPDSLQQENAPSAINCLLPTDASASGRWFTDHNFLLESTLATLARSLSTNKVTFVLDTSYLGVGQNLQGHLRVRSINNSRTSPISEDDLEFARKIEAKFHNTAHSLRNLIDQGQNLPGIVITATGPQQIATETDWGGFNGGVFTHTLTHSLWEAISASNIQISLTRSAQTIERLLGPQQQPRLFGQDQGKTIVPYYAFSDLFGAEAVITNVEKEGTLELRLSGIPPTLLKDFGVNSLFSVPSNQTEENLSLVELVTREGLVGKARSLQETPNLEVGQGLQEEIRVIPRNPGLIVALESNLGRIERVDATSAFSSVPEVSSVIIAGEGTADCLFSKGQSLQGNPPIKATTEKGYGLFSVGGIPIPSTVGTQNEAVKSAVMRVLPKLNTLLAAKLCRLTVNEGSSRLGLRASLEIVSQAGQITPVISQETFRYRQGKEFFFNNQLLPYALAGAFPQLETGTQIQSRLTNISDRAIYALLLGVDSGANPIAFYSPDSSAVPDPSQSIQPLQELKISPREERVIPKNKASYNWTVTGPAGLSEIYIIGSTQPFTKTLNLLSQIPQSKGEGERIIDLPEPLKVVQALQEDLAAASNVESELINSGSNSYALDVNCWATLSFVYQVV</sequence>
<dbReference type="KEGG" id="enn:FRE64_08090"/>